<evidence type="ECO:0000313" key="1">
    <source>
        <dbReference type="EMBL" id="OGG86542.1"/>
    </source>
</evidence>
<dbReference type="EMBL" id="MFMO01000049">
    <property type="protein sequence ID" value="OGG86542.1"/>
    <property type="molecule type" value="Genomic_DNA"/>
</dbReference>
<sequence>MSTHALWKEPQEEGSVNRCIARPQGVNPVARPALRQRAQGVKHRFLAPQLGNANEYIFISLVLCRQ</sequence>
<evidence type="ECO:0000313" key="2">
    <source>
        <dbReference type="Proteomes" id="UP000177968"/>
    </source>
</evidence>
<dbReference type="Proteomes" id="UP000177968">
    <property type="component" value="Unassembled WGS sequence"/>
</dbReference>
<reference evidence="1 2" key="1">
    <citation type="journal article" date="2016" name="Nat. Commun.">
        <title>Thousands of microbial genomes shed light on interconnected biogeochemical processes in an aquifer system.</title>
        <authorList>
            <person name="Anantharaman K."/>
            <person name="Brown C.T."/>
            <person name="Hug L.A."/>
            <person name="Sharon I."/>
            <person name="Castelle C.J."/>
            <person name="Probst A.J."/>
            <person name="Thomas B.C."/>
            <person name="Singh A."/>
            <person name="Wilkins M.J."/>
            <person name="Karaoz U."/>
            <person name="Brodie E.L."/>
            <person name="Williams K.H."/>
            <person name="Hubbard S.S."/>
            <person name="Banfield J.F."/>
        </authorList>
    </citation>
    <scope>NUCLEOTIDE SEQUENCE [LARGE SCALE GENOMIC DNA]</scope>
</reference>
<name>A0A1F6FKZ9_9BACT</name>
<accession>A0A1F6FKZ9</accession>
<protein>
    <submittedName>
        <fullName evidence="1">Uncharacterized protein</fullName>
    </submittedName>
</protein>
<dbReference type="AlphaFoldDB" id="A0A1F6FKZ9"/>
<organism evidence="1 2">
    <name type="scientific">Candidatus Kaiserbacteria bacterium RIFCSPLOWO2_12_FULL_50_28</name>
    <dbReference type="NCBI Taxonomy" id="1798527"/>
    <lineage>
        <taxon>Bacteria</taxon>
        <taxon>Candidatus Kaiseribacteriota</taxon>
    </lineage>
</organism>
<gene>
    <name evidence="1" type="ORF">A3H15_01135</name>
</gene>
<proteinExistence type="predicted"/>
<comment type="caution">
    <text evidence="1">The sequence shown here is derived from an EMBL/GenBank/DDBJ whole genome shotgun (WGS) entry which is preliminary data.</text>
</comment>